<gene>
    <name evidence="2" type="ORF">VCR4J5_200255</name>
    <name evidence="3" type="ORF">VCR5J5_290083</name>
</gene>
<reference evidence="5" key="1">
    <citation type="submission" date="2014-06" db="EMBL/GenBank/DDBJ databases">
        <authorList>
            <person name="Le Roux Frederique"/>
        </authorList>
    </citation>
    <scope>NUCLEOTIDE SEQUENCE [LARGE SCALE GENOMIC DNA]</scope>
    <source>
        <strain evidence="5">J5-5</strain>
    </source>
</reference>
<evidence type="ECO:0000313" key="2">
    <source>
        <dbReference type="EMBL" id="CDT34600.1"/>
    </source>
</evidence>
<evidence type="ECO:0000313" key="4">
    <source>
        <dbReference type="Proteomes" id="UP000049077"/>
    </source>
</evidence>
<keyword evidence="1" id="KW-1133">Transmembrane helix</keyword>
<evidence type="ECO:0000313" key="5">
    <source>
        <dbReference type="Proteomes" id="UP000049495"/>
    </source>
</evidence>
<evidence type="ECO:0000313" key="3">
    <source>
        <dbReference type="EMBL" id="CDT40842.1"/>
    </source>
</evidence>
<feature type="transmembrane region" description="Helical" evidence="1">
    <location>
        <begin position="48"/>
        <end position="68"/>
    </location>
</feature>
<keyword evidence="4" id="KW-1185">Reference proteome</keyword>
<dbReference type="Proteomes" id="UP000049077">
    <property type="component" value="Unassembled WGS sequence"/>
</dbReference>
<organism evidence="3 5">
    <name type="scientific">Vibrio crassostreae</name>
    <dbReference type="NCBI Taxonomy" id="246167"/>
    <lineage>
        <taxon>Bacteria</taxon>
        <taxon>Pseudomonadati</taxon>
        <taxon>Pseudomonadota</taxon>
        <taxon>Gammaproteobacteria</taxon>
        <taxon>Vibrionales</taxon>
        <taxon>Vibrionaceae</taxon>
        <taxon>Vibrio</taxon>
    </lineage>
</organism>
<dbReference type="OrthoDB" id="5902560at2"/>
<reference evidence="3 4" key="2">
    <citation type="submission" date="2014-06" db="EMBL/GenBank/DDBJ databases">
        <authorList>
            <person name="Le Roux F."/>
        </authorList>
    </citation>
    <scope>NUCLEOTIDE SEQUENCE</scope>
    <source>
        <strain evidence="2 4">J5-4</strain>
        <strain evidence="3">J5-5</strain>
    </source>
</reference>
<proteinExistence type="predicted"/>
<dbReference type="EMBL" id="CCJV01000088">
    <property type="protein sequence ID" value="CDT40842.1"/>
    <property type="molecule type" value="Genomic_DNA"/>
</dbReference>
<keyword evidence="1" id="KW-0472">Membrane</keyword>
<evidence type="ECO:0000256" key="1">
    <source>
        <dbReference type="SAM" id="Phobius"/>
    </source>
</evidence>
<dbReference type="RefSeq" id="WP_048661049.1">
    <property type="nucleotide sequence ID" value="NZ_CAWMAN010000098.1"/>
</dbReference>
<dbReference type="Proteomes" id="UP000049495">
    <property type="component" value="Unassembled WGS sequence"/>
</dbReference>
<name>A0A0T7DJJ7_9VIBR</name>
<dbReference type="EMBL" id="CCJX01000103">
    <property type="protein sequence ID" value="CDT34600.1"/>
    <property type="molecule type" value="Genomic_DNA"/>
</dbReference>
<dbReference type="AlphaFoldDB" id="A0A0T7DJJ7"/>
<comment type="caution">
    <text evidence="3">The sequence shown here is derived from an EMBL/GenBank/DDBJ whole genome shotgun (WGS) entry which is preliminary data.</text>
</comment>
<accession>A0A0T7DJJ7</accession>
<protein>
    <submittedName>
        <fullName evidence="3">Uncharacterized protein</fullName>
    </submittedName>
</protein>
<keyword evidence="1" id="KW-0812">Transmembrane</keyword>
<sequence>MISSVHNDELNRYIEKLDLNLTKAQVSELGWQQSNEEVGKEKTVLGSWFFFSFFGLCTSACLALLMYIS</sequence>